<evidence type="ECO:0000313" key="6">
    <source>
        <dbReference type="EMBL" id="KAA0199471.1"/>
    </source>
</evidence>
<dbReference type="InterPro" id="IPR048334">
    <property type="entry name" value="Pellino_FHA"/>
</dbReference>
<proteinExistence type="inferred from homology"/>
<reference evidence="6" key="1">
    <citation type="submission" date="2019-05" db="EMBL/GenBank/DDBJ databases">
        <title>Annotation for the trematode Fasciolopsis buski.</title>
        <authorList>
            <person name="Choi Y.-J."/>
        </authorList>
    </citation>
    <scope>NUCLEOTIDE SEQUENCE</scope>
    <source>
        <strain evidence="6">HT</strain>
        <tissue evidence="6">Whole worm</tissue>
    </source>
</reference>
<evidence type="ECO:0000256" key="2">
    <source>
        <dbReference type="ARBA" id="ARBA00022553"/>
    </source>
</evidence>
<dbReference type="PANTHER" id="PTHR12098">
    <property type="entry name" value="E3 UBIQUITIN-PROTEIN LIGASE PELLINO-RELATED"/>
    <property type="match status" value="1"/>
</dbReference>
<dbReference type="Proteomes" id="UP000728185">
    <property type="component" value="Unassembled WGS sequence"/>
</dbReference>
<keyword evidence="7" id="KW-1185">Reference proteome</keyword>
<protein>
    <submittedName>
        <fullName evidence="6">Pellino protein</fullName>
    </submittedName>
</protein>
<comment type="caution">
    <text evidence="6">The sequence shown here is derived from an EMBL/GenBank/DDBJ whole genome shotgun (WGS) entry which is preliminary data.</text>
</comment>
<dbReference type="AlphaFoldDB" id="A0A8E0VPH6"/>
<dbReference type="GO" id="GO:0061630">
    <property type="term" value="F:ubiquitin protein ligase activity"/>
    <property type="evidence" value="ECO:0007669"/>
    <property type="project" value="InterPro"/>
</dbReference>
<dbReference type="OrthoDB" id="8801906at2759"/>
<comment type="similarity">
    <text evidence="1">Belongs to the pellino family.</text>
</comment>
<evidence type="ECO:0000313" key="7">
    <source>
        <dbReference type="Proteomes" id="UP000728185"/>
    </source>
</evidence>
<evidence type="ECO:0000259" key="4">
    <source>
        <dbReference type="Pfam" id="PF04710"/>
    </source>
</evidence>
<keyword evidence="2" id="KW-0597">Phosphoprotein</keyword>
<feature type="domain" description="Pellino FHA" evidence="4">
    <location>
        <begin position="6"/>
        <end position="52"/>
    </location>
</feature>
<evidence type="ECO:0000256" key="3">
    <source>
        <dbReference type="SAM" id="MobiDB-lite"/>
    </source>
</evidence>
<dbReference type="GO" id="GO:0008592">
    <property type="term" value="P:regulation of Toll signaling pathway"/>
    <property type="evidence" value="ECO:0007669"/>
    <property type="project" value="InterPro"/>
</dbReference>
<feature type="domain" description="Pellino RING" evidence="5">
    <location>
        <begin position="109"/>
        <end position="134"/>
    </location>
</feature>
<dbReference type="InterPro" id="IPR048335">
    <property type="entry name" value="Pellino_RING"/>
</dbReference>
<evidence type="ECO:0000259" key="5">
    <source>
        <dbReference type="Pfam" id="PF20723"/>
    </source>
</evidence>
<dbReference type="PANTHER" id="PTHR12098:SF2">
    <property type="entry name" value="PROTEIN PELLINO"/>
    <property type="match status" value="1"/>
</dbReference>
<organism evidence="6 7">
    <name type="scientific">Fasciolopsis buskii</name>
    <dbReference type="NCBI Taxonomy" id="27845"/>
    <lineage>
        <taxon>Eukaryota</taxon>
        <taxon>Metazoa</taxon>
        <taxon>Spiralia</taxon>
        <taxon>Lophotrochozoa</taxon>
        <taxon>Platyhelminthes</taxon>
        <taxon>Trematoda</taxon>
        <taxon>Digenea</taxon>
        <taxon>Plagiorchiida</taxon>
        <taxon>Echinostomata</taxon>
        <taxon>Echinostomatoidea</taxon>
        <taxon>Fasciolidae</taxon>
        <taxon>Fasciolopsis</taxon>
    </lineage>
</organism>
<feature type="region of interest" description="Disordered" evidence="3">
    <location>
        <begin position="77"/>
        <end position="112"/>
    </location>
</feature>
<dbReference type="Pfam" id="PF20723">
    <property type="entry name" value="Pellino_RING"/>
    <property type="match status" value="1"/>
</dbReference>
<name>A0A8E0VPH6_9TREM</name>
<dbReference type="Pfam" id="PF04710">
    <property type="entry name" value="Pellino_FHA"/>
    <property type="match status" value="1"/>
</dbReference>
<evidence type="ECO:0000256" key="1">
    <source>
        <dbReference type="ARBA" id="ARBA00005639"/>
    </source>
</evidence>
<dbReference type="InterPro" id="IPR006800">
    <property type="entry name" value="Pellino_fam"/>
</dbReference>
<gene>
    <name evidence="6" type="ORF">FBUS_06645</name>
</gene>
<feature type="compositionally biased region" description="Polar residues" evidence="3">
    <location>
        <begin position="102"/>
        <end position="112"/>
    </location>
</feature>
<dbReference type="GO" id="GO:0000209">
    <property type="term" value="P:protein polyubiquitination"/>
    <property type="evidence" value="ECO:0007669"/>
    <property type="project" value="InterPro"/>
</dbReference>
<accession>A0A8E0VPH6</accession>
<dbReference type="EMBL" id="LUCM01001123">
    <property type="protein sequence ID" value="KAA0199471.1"/>
    <property type="molecule type" value="Genomic_DNA"/>
</dbReference>
<sequence length="137" mass="15487">MPNKRCIPTKANLVNEDNVLRDKTLIDLCGVTLFWRSAKGLARTATMNDLKRMVDCLNLARFQCPILYKTLRMPSIRDTVNRPSPSPHSLGEPGDQTEPHRSSSVTKPTVTSDSKPYVYLNCGHVHGWHTWRALDDV</sequence>